<evidence type="ECO:0000256" key="2">
    <source>
        <dbReference type="ARBA" id="ARBA00022801"/>
    </source>
</evidence>
<reference evidence="4 5" key="2">
    <citation type="submission" date="2020-07" db="EMBL/GenBank/DDBJ databases">
        <title>Genome assembly of wild tea tree DASZ reveals pedigree and selection history of tea varieties.</title>
        <authorList>
            <person name="Zhang W."/>
        </authorList>
    </citation>
    <scope>NUCLEOTIDE SEQUENCE [LARGE SCALE GENOMIC DNA]</scope>
    <source>
        <strain evidence="5">cv. G240</strain>
        <tissue evidence="4">Leaf</tissue>
    </source>
</reference>
<dbReference type="Proteomes" id="UP000593564">
    <property type="component" value="Unassembled WGS sequence"/>
</dbReference>
<proteinExistence type="predicted"/>
<accession>A0A7J7FYK7</accession>
<evidence type="ECO:0000256" key="1">
    <source>
        <dbReference type="ARBA" id="ARBA00022723"/>
    </source>
</evidence>
<comment type="caution">
    <text evidence="4">The sequence shown here is derived from an EMBL/GenBank/DDBJ whole genome shotgun (WGS) entry which is preliminary data.</text>
</comment>
<dbReference type="AlphaFoldDB" id="A0A7J7FYK7"/>
<keyword evidence="1" id="KW-0479">Metal-binding</keyword>
<dbReference type="GO" id="GO:0004722">
    <property type="term" value="F:protein serine/threonine phosphatase activity"/>
    <property type="evidence" value="ECO:0007669"/>
    <property type="project" value="InterPro"/>
</dbReference>
<dbReference type="Gene3D" id="3.60.21.10">
    <property type="match status" value="1"/>
</dbReference>
<evidence type="ECO:0000256" key="3">
    <source>
        <dbReference type="ARBA" id="ARBA00023211"/>
    </source>
</evidence>
<sequence>MEATNGELAVVDGLFDIFCMTPWSWSFMARSSASQKGTLSPLDWSGDWTLLASPLGMGARADGCGTRSGGFISGGVGRKPSKLGGWGCWIVWLGACSWRVGLVVGNIVVGSHGSSRDHPPWWMAGRGYWERVSAAMSTTGTRNRKDSRRRRQLMMQRVPDGTAISAVIMMALILKLPYQLTSCRINCYFFQFLFNSNVLPLYVGNRFLMKGQCVISCGLIQITDVDGEFLLGALDIPLDRIFLHNLTTLMGSTLISRAHQLVMEGYNWCQVSVSNFLPHCLQDNNVVTVFSASNYCYRCGNMAAILDIGENMDQSFLQFDPAPRQNSPTTFYNLQIIPLSSNSFVIVKTFSEEADLWLLVELKTKRNHWFYHFLFRAVLLLSVDFLGIPSGRFVIAFLLYCILNVNERAVASIFYILK</sequence>
<dbReference type="InterPro" id="IPR006186">
    <property type="entry name" value="Ser/Thr-sp_prot-phosphatase"/>
</dbReference>
<evidence type="ECO:0000313" key="5">
    <source>
        <dbReference type="Proteomes" id="UP000593564"/>
    </source>
</evidence>
<dbReference type="PRINTS" id="PR00114">
    <property type="entry name" value="STPHPHTASE"/>
</dbReference>
<dbReference type="PANTHER" id="PTHR45619">
    <property type="entry name" value="SERINE/THREONINE-PROTEIN PHOSPHATASE PP2A-RELATED"/>
    <property type="match status" value="1"/>
</dbReference>
<dbReference type="EMBL" id="JACBKZ010000014">
    <property type="protein sequence ID" value="KAF5933429.1"/>
    <property type="molecule type" value="Genomic_DNA"/>
</dbReference>
<dbReference type="InterPro" id="IPR047129">
    <property type="entry name" value="PPA2-like"/>
</dbReference>
<evidence type="ECO:0000313" key="4">
    <source>
        <dbReference type="EMBL" id="KAF5933429.1"/>
    </source>
</evidence>
<keyword evidence="2" id="KW-0378">Hydrolase</keyword>
<gene>
    <name evidence="4" type="ORF">HYC85_029600</name>
</gene>
<dbReference type="GO" id="GO:0046872">
    <property type="term" value="F:metal ion binding"/>
    <property type="evidence" value="ECO:0007669"/>
    <property type="project" value="UniProtKB-KW"/>
</dbReference>
<keyword evidence="3" id="KW-0464">Manganese</keyword>
<dbReference type="InterPro" id="IPR029052">
    <property type="entry name" value="Metallo-depent_PP-like"/>
</dbReference>
<organism evidence="4 5">
    <name type="scientific">Camellia sinensis</name>
    <name type="common">Tea plant</name>
    <name type="synonym">Thea sinensis</name>
    <dbReference type="NCBI Taxonomy" id="4442"/>
    <lineage>
        <taxon>Eukaryota</taxon>
        <taxon>Viridiplantae</taxon>
        <taxon>Streptophyta</taxon>
        <taxon>Embryophyta</taxon>
        <taxon>Tracheophyta</taxon>
        <taxon>Spermatophyta</taxon>
        <taxon>Magnoliopsida</taxon>
        <taxon>eudicotyledons</taxon>
        <taxon>Gunneridae</taxon>
        <taxon>Pentapetalae</taxon>
        <taxon>asterids</taxon>
        <taxon>Ericales</taxon>
        <taxon>Theaceae</taxon>
        <taxon>Camellia</taxon>
    </lineage>
</organism>
<dbReference type="SUPFAM" id="SSF56300">
    <property type="entry name" value="Metallo-dependent phosphatases"/>
    <property type="match status" value="1"/>
</dbReference>
<name>A0A7J7FYK7_CAMSI</name>
<reference evidence="5" key="1">
    <citation type="journal article" date="2020" name="Nat. Commun.">
        <title>Genome assembly of wild tea tree DASZ reveals pedigree and selection history of tea varieties.</title>
        <authorList>
            <person name="Zhang W."/>
            <person name="Zhang Y."/>
            <person name="Qiu H."/>
            <person name="Guo Y."/>
            <person name="Wan H."/>
            <person name="Zhang X."/>
            <person name="Scossa F."/>
            <person name="Alseekh S."/>
            <person name="Zhang Q."/>
            <person name="Wang P."/>
            <person name="Xu L."/>
            <person name="Schmidt M.H."/>
            <person name="Jia X."/>
            <person name="Li D."/>
            <person name="Zhu A."/>
            <person name="Guo F."/>
            <person name="Chen W."/>
            <person name="Ni D."/>
            <person name="Usadel B."/>
            <person name="Fernie A.R."/>
            <person name="Wen W."/>
        </authorList>
    </citation>
    <scope>NUCLEOTIDE SEQUENCE [LARGE SCALE GENOMIC DNA]</scope>
    <source>
        <strain evidence="5">cv. G240</strain>
    </source>
</reference>
<protein>
    <recommendedName>
        <fullName evidence="6">Serine/threonine specific protein phosphatases domain-containing protein</fullName>
    </recommendedName>
</protein>
<evidence type="ECO:0008006" key="6">
    <source>
        <dbReference type="Google" id="ProtNLM"/>
    </source>
</evidence>
<keyword evidence="5" id="KW-1185">Reference proteome</keyword>